<evidence type="ECO:0000313" key="1">
    <source>
        <dbReference type="EMBL" id="GLG88830.1"/>
    </source>
</evidence>
<dbReference type="RefSeq" id="WP_281844267.1">
    <property type="nucleotide sequence ID" value="NZ_BSCH01000002.1"/>
</dbReference>
<comment type="caution">
    <text evidence="1">The sequence shown here is derived from an EMBL/GenBank/DDBJ whole genome shotgun (WGS) entry which is preliminary data.</text>
</comment>
<proteinExistence type="predicted"/>
<reference evidence="1" key="3">
    <citation type="journal article" date="2023" name="Int. J. Syst. Evol. Microbiol.">
        <title>Sellimonas catena sp. nov., isolated from human faeces.</title>
        <authorList>
            <person name="Hisatomi A."/>
            <person name="Ohkuma M."/>
            <person name="Sakamoto M."/>
        </authorList>
    </citation>
    <scope>NUCLEOTIDE SEQUENCE</scope>
    <source>
        <strain evidence="1">18CBH55</strain>
    </source>
</reference>
<reference evidence="1" key="1">
    <citation type="submission" date="2022-11" db="EMBL/GenBank/DDBJ databases">
        <title>Draft genome sequence of Sellimonas catena strain 18CBH55.</title>
        <authorList>
            <person name="Hisatomi A."/>
            <person name="Ohkuma M."/>
            <person name="Sakamoto M."/>
        </authorList>
    </citation>
    <scope>NUCLEOTIDE SEQUENCE</scope>
    <source>
        <strain evidence="1">18CBH55</strain>
    </source>
</reference>
<reference evidence="1" key="2">
    <citation type="submission" date="2022-11" db="EMBL/GenBank/DDBJ databases">
        <title>Draft genome sequence of Sellimonas catena strain 18CBH55.</title>
        <authorList>
            <person name="Atsushi H."/>
            <person name="Moriya O."/>
            <person name="Mitsuo S."/>
        </authorList>
    </citation>
    <scope>NUCLEOTIDE SEQUENCE</scope>
    <source>
        <strain evidence="1">18CBH55</strain>
    </source>
</reference>
<name>A0A9W6CA48_9FIRM</name>
<protein>
    <submittedName>
        <fullName evidence="1">Uncharacterized protein</fullName>
    </submittedName>
</protein>
<organism evidence="1 2">
    <name type="scientific">Sellimonas catena</name>
    <dbReference type="NCBI Taxonomy" id="2994035"/>
    <lineage>
        <taxon>Bacteria</taxon>
        <taxon>Bacillati</taxon>
        <taxon>Bacillota</taxon>
        <taxon>Clostridia</taxon>
        <taxon>Lachnospirales</taxon>
        <taxon>Lachnospiraceae</taxon>
        <taxon>Sellimonas</taxon>
    </lineage>
</organism>
<gene>
    <name evidence="1" type="ORF">Selli2_02560</name>
</gene>
<accession>A0A9W6CA48</accession>
<evidence type="ECO:0000313" key="2">
    <source>
        <dbReference type="Proteomes" id="UP001145094"/>
    </source>
</evidence>
<dbReference type="AlphaFoldDB" id="A0A9W6CA48"/>
<dbReference type="Proteomes" id="UP001145094">
    <property type="component" value="Unassembled WGS sequence"/>
</dbReference>
<sequence>MRPIVKADTSYQDLIGMFGSDYEMPPMADFEKGDEIEYRCPYIPKCPTKAKCFAVATPKPLQENEVLNIKCHLCGDRKIPVYAGAAARKIR</sequence>
<dbReference type="EMBL" id="BSCH01000002">
    <property type="protein sequence ID" value="GLG88830.1"/>
    <property type="molecule type" value="Genomic_DNA"/>
</dbReference>